<dbReference type="Pfam" id="PF07811">
    <property type="entry name" value="TadE"/>
    <property type="match status" value="1"/>
</dbReference>
<sequence length="126" mass="13769">MKSEKGQSMVETALIIPLLMIILFGIVDFGRIFHVYLSMDHAGREGARVASISSEDDDIEKAIIAAMAGTDTSKLNIDIKPEGKANRPSGIEVEIALTYDIDFITPFVNPLAKSLKLSDTTVMRVE</sequence>
<feature type="domain" description="TadE-like" evidence="2">
    <location>
        <begin position="6"/>
        <end position="48"/>
    </location>
</feature>
<evidence type="ECO:0000313" key="3">
    <source>
        <dbReference type="EMBL" id="RDU34659.1"/>
    </source>
</evidence>
<keyword evidence="4" id="KW-1185">Reference proteome</keyword>
<keyword evidence="1" id="KW-0812">Transmembrane</keyword>
<proteinExistence type="predicted"/>
<dbReference type="InterPro" id="IPR012495">
    <property type="entry name" value="TadE-like_dom"/>
</dbReference>
<evidence type="ECO:0000256" key="1">
    <source>
        <dbReference type="SAM" id="Phobius"/>
    </source>
</evidence>
<keyword evidence="1" id="KW-1133">Transmembrane helix</keyword>
<accession>A0A3D8GK80</accession>
<organism evidence="3 4">
    <name type="scientific">Neobacillus piezotolerans</name>
    <dbReference type="NCBI Taxonomy" id="2259171"/>
    <lineage>
        <taxon>Bacteria</taxon>
        <taxon>Bacillati</taxon>
        <taxon>Bacillota</taxon>
        <taxon>Bacilli</taxon>
        <taxon>Bacillales</taxon>
        <taxon>Bacillaceae</taxon>
        <taxon>Neobacillus</taxon>
    </lineage>
</organism>
<dbReference type="AlphaFoldDB" id="A0A3D8GK80"/>
<name>A0A3D8GK80_9BACI</name>
<protein>
    <recommendedName>
        <fullName evidence="2">TadE-like domain-containing protein</fullName>
    </recommendedName>
</protein>
<comment type="caution">
    <text evidence="3">The sequence shown here is derived from an EMBL/GenBank/DDBJ whole genome shotgun (WGS) entry which is preliminary data.</text>
</comment>
<feature type="transmembrane region" description="Helical" evidence="1">
    <location>
        <begin position="12"/>
        <end position="30"/>
    </location>
</feature>
<reference evidence="3 4" key="1">
    <citation type="submission" date="2018-07" db="EMBL/GenBank/DDBJ databases">
        <title>Bacillus sp. YLB-04 draft genome sequence.</title>
        <authorList>
            <person name="Yu L."/>
            <person name="Tang X."/>
        </authorList>
    </citation>
    <scope>NUCLEOTIDE SEQUENCE [LARGE SCALE GENOMIC DNA]</scope>
    <source>
        <strain evidence="3 4">YLB-04</strain>
    </source>
</reference>
<dbReference type="Proteomes" id="UP000257144">
    <property type="component" value="Unassembled WGS sequence"/>
</dbReference>
<dbReference type="EMBL" id="QNQT01000022">
    <property type="protein sequence ID" value="RDU34659.1"/>
    <property type="molecule type" value="Genomic_DNA"/>
</dbReference>
<gene>
    <name evidence="3" type="ORF">DRW41_22275</name>
</gene>
<evidence type="ECO:0000259" key="2">
    <source>
        <dbReference type="Pfam" id="PF07811"/>
    </source>
</evidence>
<dbReference type="RefSeq" id="WP_115454210.1">
    <property type="nucleotide sequence ID" value="NZ_QNQT01000022.1"/>
</dbReference>
<keyword evidence="1" id="KW-0472">Membrane</keyword>
<evidence type="ECO:0000313" key="4">
    <source>
        <dbReference type="Proteomes" id="UP000257144"/>
    </source>
</evidence>
<dbReference type="OrthoDB" id="1683505at2"/>